<accession>A0ABR0BGZ4</accession>
<evidence type="ECO:0000313" key="3">
    <source>
        <dbReference type="EMBL" id="KAK4076529.1"/>
    </source>
</evidence>
<feature type="region of interest" description="Disordered" evidence="1">
    <location>
        <begin position="510"/>
        <end position="627"/>
    </location>
</feature>
<feature type="compositionally biased region" description="Polar residues" evidence="1">
    <location>
        <begin position="553"/>
        <end position="578"/>
    </location>
</feature>
<dbReference type="InterPro" id="IPR046797">
    <property type="entry name" value="PDDEXK_12"/>
</dbReference>
<dbReference type="Proteomes" id="UP001287286">
    <property type="component" value="Unassembled WGS sequence"/>
</dbReference>
<reference evidence="3 4" key="1">
    <citation type="journal article" date="2024" name="Microbiol. Resour. Announc.">
        <title>Genome annotations for the ascomycete fungi Trichoderma harzianum, Trichoderma aggressivum, and Purpureocillium lilacinum.</title>
        <authorList>
            <person name="Beijen E.P.W."/>
            <person name="Ohm R.A."/>
        </authorList>
    </citation>
    <scope>NUCLEOTIDE SEQUENCE [LARGE SCALE GENOMIC DNA]</scope>
    <source>
        <strain evidence="3 4">CBS 150709</strain>
    </source>
</reference>
<evidence type="ECO:0000256" key="1">
    <source>
        <dbReference type="SAM" id="MobiDB-lite"/>
    </source>
</evidence>
<organism evidence="3 4">
    <name type="scientific">Purpureocillium lilacinum</name>
    <name type="common">Paecilomyces lilacinus</name>
    <dbReference type="NCBI Taxonomy" id="33203"/>
    <lineage>
        <taxon>Eukaryota</taxon>
        <taxon>Fungi</taxon>
        <taxon>Dikarya</taxon>
        <taxon>Ascomycota</taxon>
        <taxon>Pezizomycotina</taxon>
        <taxon>Sordariomycetes</taxon>
        <taxon>Hypocreomycetidae</taxon>
        <taxon>Hypocreales</taxon>
        <taxon>Ophiocordycipitaceae</taxon>
        <taxon>Purpureocillium</taxon>
    </lineage>
</organism>
<gene>
    <name evidence="3" type="ORF">Purlil1_12620</name>
</gene>
<evidence type="ECO:0000259" key="2">
    <source>
        <dbReference type="Pfam" id="PF20516"/>
    </source>
</evidence>
<feature type="domain" description="PD-(D/E)XK nuclease-like" evidence="2">
    <location>
        <begin position="674"/>
        <end position="900"/>
    </location>
</feature>
<feature type="compositionally biased region" description="Polar residues" evidence="1">
    <location>
        <begin position="296"/>
        <end position="306"/>
    </location>
</feature>
<dbReference type="EMBL" id="JAWRVI010000116">
    <property type="protein sequence ID" value="KAK4076529.1"/>
    <property type="molecule type" value="Genomic_DNA"/>
</dbReference>
<feature type="compositionally biased region" description="Polar residues" evidence="1">
    <location>
        <begin position="1039"/>
        <end position="1051"/>
    </location>
</feature>
<feature type="compositionally biased region" description="Basic and acidic residues" evidence="1">
    <location>
        <begin position="101"/>
        <end position="127"/>
    </location>
</feature>
<feature type="region of interest" description="Disordered" evidence="1">
    <location>
        <begin position="292"/>
        <end position="330"/>
    </location>
</feature>
<feature type="region of interest" description="Disordered" evidence="1">
    <location>
        <begin position="101"/>
        <end position="129"/>
    </location>
</feature>
<dbReference type="Pfam" id="PF20516">
    <property type="entry name" value="PDDEXK_12"/>
    <property type="match status" value="1"/>
</dbReference>
<feature type="region of interest" description="Disordered" evidence="1">
    <location>
        <begin position="161"/>
        <end position="198"/>
    </location>
</feature>
<evidence type="ECO:0000313" key="4">
    <source>
        <dbReference type="Proteomes" id="UP001287286"/>
    </source>
</evidence>
<feature type="compositionally biased region" description="Low complexity" evidence="1">
    <location>
        <begin position="610"/>
        <end position="619"/>
    </location>
</feature>
<protein>
    <recommendedName>
        <fullName evidence="2">PD-(D/E)XK nuclease-like domain-containing protein</fullName>
    </recommendedName>
</protein>
<sequence length="1173" mass="129504">MAEQIVVTDGLTVSRIVERPLNGLGRQHAGGWCTGSTFGDKNEASDLEEAEEQPWIIAYLRGRHTGIVKVQVAEIVAPGGVTRRPWQTAAMRGRVGIEPIRRDRTGDVGDSLEDSRQRSARGRDRGGTVKFTCTQPNATQKPPPAATRQLNALNSELIAVTGQSQRPECRRPSGLAGLDRPRPGRARAGRNPGFKVGPPQLAYPGQPVSCLRAGAVALKYGSLPVRVAIVDVAHPTRAGVACYAVAGVRREARVDADVEEATKCRPPCDIVAASRAWTELFPCQRVLAQAKRTTMAARSSRQSPASTGKRRRDASEGSTPAKAPRKRLEDVQTTLEQAEPYRILTAAMPVDALTADWSMGRSKGSNRPIEEKHVNALYTIFQRGDMKRASYPLAVLSTRSDVQCMLHEMGYDGDTTETEDLPAFDNWLVNRRPVELLDGQHRVAVLKRLVSKTGAGKQELHWPCHFYDREADVVRWLSSILDLKNEPLPVLTESDRVNYDSGHRKRRKLGTHRYWLPSPPPSEPTRFMADLPPSSLKRSRDPDVTANLARSEMSAQSDETQDQSTPRPGRLQQTQTTEWIPFSAGSSHGSQSWTSSPSSHSAPVLKRPKSTSSRTSPSRQLRNAEINQTGFRMGSFRLDTYPDSLNALRCELRDIGLGDGILPASLEHDLRRADSEIPRFAFDRDEATRALTEAIATDLPPIDWVQALMKRADECELNRECESSWNGEIHAAILEQAFRINRFVSNGPVDFRYAQAAQIVHAYKPREAPSKMVDFCVFYRPGKGSAEEQAIDDICQTRPAQSINHTDLGDFCKRPIALSIETKRPNVDRDNATLQIGTWQSAQWRSLRHNRSRPLESIEFLPGIIVQGHDWQFVASVLDENGKSVLLKGVRLGGTDTIATMKIVNLVATASKNPDIIHGMLPGCRHRCSALCNSAARPASRWSGSPHLAQGARAANDHAVARDDGAAFQISTWDWLICHWTDEMCIRGLWFMAFRLVLGTLAQLAGDAARLVSSEDWKQISATLGAGRTQEQVQDSLTQVDRASRSVSRANATPGYSGPLTVADTGTSTRGYCARRRCGFPDNHRITGMSQGNGRVLFHVLDQDVSWLNPKRTVDVDRPSNTKPQLRRISSCTGIAEIVECLTSSEAAITSMPKGKEQYVRFGSARPVETTMR</sequence>
<name>A0ABR0BGZ4_PURLI</name>
<feature type="region of interest" description="Disordered" evidence="1">
    <location>
        <begin position="1039"/>
        <end position="1061"/>
    </location>
</feature>
<keyword evidence="4" id="KW-1185">Reference proteome</keyword>
<proteinExistence type="predicted"/>
<comment type="caution">
    <text evidence="3">The sequence shown here is derived from an EMBL/GenBank/DDBJ whole genome shotgun (WGS) entry which is preliminary data.</text>
</comment>
<feature type="compositionally biased region" description="Low complexity" evidence="1">
    <location>
        <begin position="583"/>
        <end position="603"/>
    </location>
</feature>